<sequence length="1076" mass="119099">MMMEAVVKTGIQSTLNIVRSVGNENKKLKGRINGLLKSLEIEVRMAKWDEKDYEGVDQKLAVDMQELLFDIDDFLCDLSIPEGFAAFWHNALGMDSRNEDISMIHSFITSVQSIRQRQAQIGSGAKEVDSSSSSAGSPPVYAREAALVGFPETKVNFLELLSPGVDKPRVVSIVGCNGVGKTALARAVFEEASTADQSTHATKILLDRSTYQSEIHEESAPATDVPAAIAYDCKAWVVASTCSDWEDLLNKVLEEVGSKEAPRDTAKVLESFLKDKRYLVIIDDLQPYGVKWRDIEHAFPQNNKGSKIIVTTNVHSIAKTCSPGSHYLYPMQCLNRDHSSQLILNTIHGSRSYGLGLSDAESLSDAERPRLERICDRCGDLPLALISVANYMGGNGQDLSEDACKDVCETLGNYLKSKEMEFDELKRALMQRYEKLPDNGEKNCLLYVSIFPRGYQISWKNLARRLIAEEFVVGDAEMEKKIEDVGRLLKQLIDRSMIEPVMPRNNSQIAKRCKVHSAMLDFTIQKSLSKNLVTLIARNDYRQGDHEGRVRRLTVESSTSSQSYDCLRKKSTPNSDGEQSKLPSVRSLTMFNSEIVDIQRCKFMRVLDLEGCGGLDKKILGKICELVFLKYLRLSNSNLKELPEELEKLKYLQTLDMGDTLIPILLPLVVIMLPELVYLFGRFLLPLSTSVELSKLKKFLESRSQLHTLAGIVFNENEVLATIIQKAKNLKKVKIWSMDTSPSGTIDPASGSSHPDAPTGNTSALDAPKKILSTAAAGSNAARHIDSLAPGNIPALVSPRKSKRWYNNAFSRLLGGSEVSKPNHATFNRKATSTELSDNSPCLQPSSSKLDGPAPSETSVAKKSLADIFVCSGVLESLYIESNDFCNVFLDSLKATCRIGSIKLRGELVCLPQPNILKGLRGLSKLHLYLSGLSCQALSALQNLLFLEYLAIVEERDGSWNDSFIVEDTGFPCLKVLCFEGPKHPHVEIKPGGMQHLTSIKLLCRELPPDNDGNKAAIECPPRFKGISHLAKLNEVILHHDATREKLKSWKEAAMSHANMPCVRKQPAPEPILNAA</sequence>
<feature type="domain" description="NB-ARC" evidence="4">
    <location>
        <begin position="230"/>
        <end position="346"/>
    </location>
</feature>
<dbReference type="InterPro" id="IPR044974">
    <property type="entry name" value="Disease_R_plants"/>
</dbReference>
<feature type="compositionally biased region" description="Polar residues" evidence="3">
    <location>
        <begin position="555"/>
        <end position="564"/>
    </location>
</feature>
<dbReference type="PANTHER" id="PTHR23155:SF1227">
    <property type="entry name" value="OS11G0462500 PROTEIN"/>
    <property type="match status" value="1"/>
</dbReference>
<evidence type="ECO:0000256" key="2">
    <source>
        <dbReference type="ARBA" id="ARBA00022821"/>
    </source>
</evidence>
<feature type="region of interest" description="Disordered" evidence="3">
    <location>
        <begin position="548"/>
        <end position="581"/>
    </location>
</feature>
<dbReference type="Pfam" id="PF23559">
    <property type="entry name" value="WHD_DRP"/>
    <property type="match status" value="1"/>
</dbReference>
<dbReference type="GO" id="GO:0006952">
    <property type="term" value="P:defense response"/>
    <property type="evidence" value="ECO:0007669"/>
    <property type="project" value="UniProtKB-KW"/>
</dbReference>
<dbReference type="SMR" id="A0A3B6I555"/>
<dbReference type="Gene3D" id="3.80.10.10">
    <property type="entry name" value="Ribonuclease Inhibitor"/>
    <property type="match status" value="1"/>
</dbReference>
<dbReference type="GO" id="GO:0051707">
    <property type="term" value="P:response to other organism"/>
    <property type="evidence" value="ECO:0007669"/>
    <property type="project" value="UniProtKB-ARBA"/>
</dbReference>
<dbReference type="InterPro" id="IPR036388">
    <property type="entry name" value="WH-like_DNA-bd_sf"/>
</dbReference>
<name>A0A3B6I555_WHEAT</name>
<dbReference type="Gramene" id="TraesNOR4A03G02219750.1">
    <property type="protein sequence ID" value="TraesNOR4A03G02219750.1"/>
    <property type="gene ID" value="TraesNOR4A03G02219750"/>
</dbReference>
<feature type="region of interest" description="Disordered" evidence="3">
    <location>
        <begin position="829"/>
        <end position="856"/>
    </location>
</feature>
<evidence type="ECO:0000256" key="1">
    <source>
        <dbReference type="ARBA" id="ARBA00022737"/>
    </source>
</evidence>
<dbReference type="InterPro" id="IPR002182">
    <property type="entry name" value="NB-ARC"/>
</dbReference>
<protein>
    <submittedName>
        <fullName evidence="7">Uncharacterized protein</fullName>
    </submittedName>
</protein>
<evidence type="ECO:0000256" key="3">
    <source>
        <dbReference type="SAM" id="MobiDB-lite"/>
    </source>
</evidence>
<reference evidence="7" key="1">
    <citation type="submission" date="2018-08" db="EMBL/GenBank/DDBJ databases">
        <authorList>
            <person name="Rossello M."/>
        </authorList>
    </citation>
    <scope>NUCLEOTIDE SEQUENCE [LARGE SCALE GENOMIC DNA]</scope>
    <source>
        <strain evidence="7">cv. Chinese Spring</strain>
    </source>
</reference>
<feature type="compositionally biased region" description="Polar residues" evidence="3">
    <location>
        <begin position="829"/>
        <end position="849"/>
    </location>
</feature>
<dbReference type="OMA" id="MSHANMP"/>
<dbReference type="InterPro" id="IPR055414">
    <property type="entry name" value="LRR_R13L4/SHOC2-like"/>
</dbReference>
<dbReference type="Pfam" id="PF23598">
    <property type="entry name" value="LRR_14"/>
    <property type="match status" value="1"/>
</dbReference>
<dbReference type="Gene3D" id="3.40.50.300">
    <property type="entry name" value="P-loop containing nucleotide triphosphate hydrolases"/>
    <property type="match status" value="1"/>
</dbReference>
<dbReference type="Pfam" id="PF00931">
    <property type="entry name" value="NB-ARC"/>
    <property type="match status" value="1"/>
</dbReference>
<dbReference type="InterPro" id="IPR027417">
    <property type="entry name" value="P-loop_NTPase"/>
</dbReference>
<evidence type="ECO:0000259" key="5">
    <source>
        <dbReference type="Pfam" id="PF23559"/>
    </source>
</evidence>
<accession>A0A3B6I555</accession>
<evidence type="ECO:0000313" key="8">
    <source>
        <dbReference type="Proteomes" id="UP000019116"/>
    </source>
</evidence>
<dbReference type="SUPFAM" id="SSF52540">
    <property type="entry name" value="P-loop containing nucleoside triphosphate hydrolases"/>
    <property type="match status" value="1"/>
</dbReference>
<proteinExistence type="predicted"/>
<dbReference type="InterPro" id="IPR032675">
    <property type="entry name" value="LRR_dom_sf"/>
</dbReference>
<dbReference type="Gramene" id="TraesCS4A02G436800.1">
    <property type="protein sequence ID" value="TraesCS4A02G436800.1"/>
    <property type="gene ID" value="TraesCS4A02G436800"/>
</dbReference>
<evidence type="ECO:0000259" key="6">
    <source>
        <dbReference type="Pfam" id="PF23598"/>
    </source>
</evidence>
<dbReference type="Gramene" id="TraesROB_scaffold_001835_01G000400.1">
    <property type="protein sequence ID" value="TraesROB_scaffold_001835_01G000400.1"/>
    <property type="gene ID" value="TraesROB_scaffold_001835_01G000400"/>
</dbReference>
<dbReference type="Gramene" id="TraesCS4A03G1088400.1">
    <property type="protein sequence ID" value="TraesCS4A03G1088400.1.CDS"/>
    <property type="gene ID" value="TraesCS4A03G1088400"/>
</dbReference>
<dbReference type="Gene3D" id="1.10.10.10">
    <property type="entry name" value="Winged helix-like DNA-binding domain superfamily/Winged helix DNA-binding domain"/>
    <property type="match status" value="1"/>
</dbReference>
<dbReference type="Gramene" id="TraesMAC4A03G02200220.1">
    <property type="protein sequence ID" value="TraesMAC4A03G02200220.1"/>
    <property type="gene ID" value="TraesMAC4A03G02200220"/>
</dbReference>
<keyword evidence="1" id="KW-0677">Repeat</keyword>
<feature type="domain" description="Disease resistance protein winged helix" evidence="5">
    <location>
        <begin position="450"/>
        <end position="522"/>
    </location>
</feature>
<dbReference type="GO" id="GO:0043531">
    <property type="term" value="F:ADP binding"/>
    <property type="evidence" value="ECO:0007669"/>
    <property type="project" value="InterPro"/>
</dbReference>
<dbReference type="OrthoDB" id="6161812at2759"/>
<dbReference type="AlphaFoldDB" id="A0A3B6I555"/>
<dbReference type="Proteomes" id="UP000019116">
    <property type="component" value="Chromosome 4A"/>
</dbReference>
<reference evidence="7" key="2">
    <citation type="submission" date="2018-10" db="UniProtKB">
        <authorList>
            <consortium name="EnsemblPlants"/>
        </authorList>
    </citation>
    <scope>IDENTIFICATION</scope>
</reference>
<dbReference type="Gramene" id="TraesRN4A0101127100.1">
    <property type="protein sequence ID" value="TraesRN4A0101127100.1"/>
    <property type="gene ID" value="TraesRN4A0101127100"/>
</dbReference>
<dbReference type="PANTHER" id="PTHR23155">
    <property type="entry name" value="DISEASE RESISTANCE PROTEIN RP"/>
    <property type="match status" value="1"/>
</dbReference>
<keyword evidence="8" id="KW-1185">Reference proteome</keyword>
<dbReference type="EnsemblPlants" id="TraesCS4A02G436800.1">
    <property type="protein sequence ID" value="TraesCS4A02G436800.1"/>
    <property type="gene ID" value="TraesCS4A02G436800"/>
</dbReference>
<organism evidence="7">
    <name type="scientific">Triticum aestivum</name>
    <name type="common">Wheat</name>
    <dbReference type="NCBI Taxonomy" id="4565"/>
    <lineage>
        <taxon>Eukaryota</taxon>
        <taxon>Viridiplantae</taxon>
        <taxon>Streptophyta</taxon>
        <taxon>Embryophyta</taxon>
        <taxon>Tracheophyta</taxon>
        <taxon>Spermatophyta</taxon>
        <taxon>Magnoliopsida</taxon>
        <taxon>Liliopsida</taxon>
        <taxon>Poales</taxon>
        <taxon>Poaceae</taxon>
        <taxon>BOP clade</taxon>
        <taxon>Pooideae</taxon>
        <taxon>Triticodae</taxon>
        <taxon>Triticeae</taxon>
        <taxon>Triticinae</taxon>
        <taxon>Triticum</taxon>
    </lineage>
</organism>
<evidence type="ECO:0000259" key="4">
    <source>
        <dbReference type="Pfam" id="PF00931"/>
    </source>
</evidence>
<dbReference type="SUPFAM" id="SSF52047">
    <property type="entry name" value="RNI-like"/>
    <property type="match status" value="1"/>
</dbReference>
<feature type="region of interest" description="Disordered" evidence="3">
    <location>
        <begin position="744"/>
        <end position="766"/>
    </location>
</feature>
<dbReference type="InterPro" id="IPR058922">
    <property type="entry name" value="WHD_DRP"/>
</dbReference>
<evidence type="ECO:0000313" key="7">
    <source>
        <dbReference type="EnsemblPlants" id="TraesCS4A02G436800.1"/>
    </source>
</evidence>
<feature type="domain" description="Disease resistance R13L4/SHOC-2-like LRR" evidence="6">
    <location>
        <begin position="585"/>
        <end position="733"/>
    </location>
</feature>
<keyword evidence="2" id="KW-0611">Plant defense</keyword>
<dbReference type="PRINTS" id="PR00364">
    <property type="entry name" value="DISEASERSIST"/>
</dbReference>